<feature type="domain" description="Tetratricopeptide repeat protein 21A/21B C-terminal ARM" evidence="1">
    <location>
        <begin position="334"/>
        <end position="457"/>
    </location>
</feature>
<dbReference type="EMBL" id="UZAN01044083">
    <property type="protein sequence ID" value="VDP80007.1"/>
    <property type="molecule type" value="Genomic_DNA"/>
</dbReference>
<dbReference type="GO" id="GO:0061512">
    <property type="term" value="P:protein localization to cilium"/>
    <property type="evidence" value="ECO:0007669"/>
    <property type="project" value="TreeGrafter"/>
</dbReference>
<organism evidence="3 4">
    <name type="scientific">Echinostoma caproni</name>
    <dbReference type="NCBI Taxonomy" id="27848"/>
    <lineage>
        <taxon>Eukaryota</taxon>
        <taxon>Metazoa</taxon>
        <taxon>Spiralia</taxon>
        <taxon>Lophotrochozoa</taxon>
        <taxon>Platyhelminthes</taxon>
        <taxon>Trematoda</taxon>
        <taxon>Digenea</taxon>
        <taxon>Plagiorchiida</taxon>
        <taxon>Echinostomata</taxon>
        <taxon>Echinostomatoidea</taxon>
        <taxon>Echinostomatidae</taxon>
        <taxon>Echinostoma</taxon>
    </lineage>
</organism>
<dbReference type="GO" id="GO:0035721">
    <property type="term" value="P:intraciliary retrograde transport"/>
    <property type="evidence" value="ECO:0007669"/>
    <property type="project" value="TreeGrafter"/>
</dbReference>
<dbReference type="Pfam" id="PF25064">
    <property type="entry name" value="ARM_TT21_5th"/>
    <property type="match status" value="1"/>
</dbReference>
<dbReference type="InterPro" id="IPR056835">
    <property type="entry name" value="ARM_TT21_5th"/>
</dbReference>
<accession>A0A3P8FUK0</accession>
<dbReference type="PANTHER" id="PTHR14699:SF0">
    <property type="entry name" value="TETRATRICOPEPTIDE REPEAT PROTEIN 21 HOMOLOG"/>
    <property type="match status" value="1"/>
</dbReference>
<evidence type="ECO:0008006" key="5">
    <source>
        <dbReference type="Google" id="ProtNLM"/>
    </source>
</evidence>
<gene>
    <name evidence="3" type="ORF">ECPE_LOCUS7042</name>
</gene>
<dbReference type="AlphaFoldDB" id="A0A3P8FUK0"/>
<dbReference type="Gene3D" id="1.25.40.10">
    <property type="entry name" value="Tetratricopeptide repeat domain"/>
    <property type="match status" value="2"/>
</dbReference>
<dbReference type="InterPro" id="IPR056834">
    <property type="entry name" value="ARM_TT21_C"/>
</dbReference>
<evidence type="ECO:0000259" key="2">
    <source>
        <dbReference type="Pfam" id="PF25064"/>
    </source>
</evidence>
<evidence type="ECO:0000313" key="4">
    <source>
        <dbReference type="Proteomes" id="UP000272942"/>
    </source>
</evidence>
<protein>
    <recommendedName>
        <fullName evidence="5">TPR_REGION domain-containing protein</fullName>
    </recommendedName>
</protein>
<dbReference type="OrthoDB" id="10259630at2759"/>
<feature type="domain" description="Tetratricopeptide repeat protein 21A/21B fifth ARM repeats" evidence="2">
    <location>
        <begin position="165"/>
        <end position="279"/>
    </location>
</feature>
<name>A0A3P8FUK0_9TREM</name>
<dbReference type="GO" id="GO:0030991">
    <property type="term" value="C:intraciliary transport particle A"/>
    <property type="evidence" value="ECO:0007669"/>
    <property type="project" value="TreeGrafter"/>
</dbReference>
<dbReference type="Proteomes" id="UP000272942">
    <property type="component" value="Unassembled WGS sequence"/>
</dbReference>
<dbReference type="PANTHER" id="PTHR14699">
    <property type="entry name" value="STI2 PROTEIN-RELATED"/>
    <property type="match status" value="1"/>
</dbReference>
<dbReference type="InterPro" id="IPR040364">
    <property type="entry name" value="TTC21A/TTC21B"/>
</dbReference>
<keyword evidence="4" id="KW-1185">Reference proteome</keyword>
<dbReference type="Pfam" id="PF25063">
    <property type="entry name" value="ARM_TT21_C"/>
    <property type="match status" value="1"/>
</dbReference>
<sequence>MCLKLAELHSVELRHLVGDHRHVLLRDRVDRRHEDITDPAKHEGATAQSAAEHQSRALAALKETISQVTAVAGRGVVDTRRPGTIGLLRSIGGGELSRARREAVRLEAEALVQLASLYLSIGDVSSCEQETLKLAQLETTVEEKSQFVIHPVGDTLDILANVRPAASIMADLMYAKHDFETASKHLESILVKHPTDYSTLAKLVDALRRCGNLNKIPVFLDRTKAADPMGETSPGYNFCRGLYHRITGESTLALKCFNQSRLDCGLNEEAIYHMVEIALNPNNQLPTDDSDDIMNDGGMNNANSNSLRHVSAFPQNGSVNQSDNGTTATNGLQTAEHLLKELPNSKNNKRHRFLSNMLLLMTGSKPNVNTALERFAQMAQEEPDSGAVIYGAAACYVVLKQTQKARNQLKRLAKVPWNVQEAEELEKAWLLLADIYIQSGKTDMSQELLKRCLQYNKVYVLQT</sequence>
<dbReference type="GO" id="GO:0005929">
    <property type="term" value="C:cilium"/>
    <property type="evidence" value="ECO:0007669"/>
    <property type="project" value="GOC"/>
</dbReference>
<evidence type="ECO:0000259" key="1">
    <source>
        <dbReference type="Pfam" id="PF25063"/>
    </source>
</evidence>
<evidence type="ECO:0000313" key="3">
    <source>
        <dbReference type="EMBL" id="VDP80007.1"/>
    </source>
</evidence>
<proteinExistence type="predicted"/>
<dbReference type="SUPFAM" id="SSF48452">
    <property type="entry name" value="TPR-like"/>
    <property type="match status" value="1"/>
</dbReference>
<dbReference type="InterPro" id="IPR011990">
    <property type="entry name" value="TPR-like_helical_dom_sf"/>
</dbReference>
<reference evidence="3 4" key="1">
    <citation type="submission" date="2018-11" db="EMBL/GenBank/DDBJ databases">
        <authorList>
            <consortium name="Pathogen Informatics"/>
        </authorList>
    </citation>
    <scope>NUCLEOTIDE SEQUENCE [LARGE SCALE GENOMIC DNA]</scope>
    <source>
        <strain evidence="3 4">Egypt</strain>
    </source>
</reference>